<evidence type="ECO:0000256" key="4">
    <source>
        <dbReference type="ARBA" id="ARBA00022801"/>
    </source>
</evidence>
<evidence type="ECO:0000256" key="1">
    <source>
        <dbReference type="ARBA" id="ARBA00022723"/>
    </source>
</evidence>
<protein>
    <recommendedName>
        <fullName evidence="8">Fanconi-associated nuclease</fullName>
        <ecNumber evidence="8">3.1.4.1</ecNumber>
    </recommendedName>
</protein>
<dbReference type="GO" id="GO:0004528">
    <property type="term" value="F:phosphodiesterase I activity"/>
    <property type="evidence" value="ECO:0007669"/>
    <property type="project" value="UniProtKB-EC"/>
</dbReference>
<dbReference type="Gene3D" id="3.30.70.2330">
    <property type="match status" value="1"/>
</dbReference>
<dbReference type="GO" id="GO:0008270">
    <property type="term" value="F:zinc ion binding"/>
    <property type="evidence" value="ECO:0007669"/>
    <property type="project" value="UniProtKB-KW"/>
</dbReference>
<dbReference type="GO" id="GO:0036297">
    <property type="term" value="P:interstrand cross-link repair"/>
    <property type="evidence" value="ECO:0007669"/>
    <property type="project" value="InterPro"/>
</dbReference>
<evidence type="ECO:0000256" key="3">
    <source>
        <dbReference type="ARBA" id="ARBA00022771"/>
    </source>
</evidence>
<keyword evidence="1 8" id="KW-0479">Metal-binding</keyword>
<keyword evidence="2 7" id="KW-0227">DNA damage</keyword>
<accession>A0A9D4Y261</accession>
<comment type="function">
    <text evidence="8">Nuclease required for the repair of DNA interstrand cross-links (ICL). Acts as a 5'-3' exonuclease that anchors at a cut end of DNA and cleaves DNA successively at every third nucleotide, allowing to excise an ICL from one strand through flanking incisions.</text>
</comment>
<sequence length="429" mass="48505">MVLTGRESLIRLIGKRRRFLPNRHSILSDPIPNPIHHQPEQQQPTTPGDGDNPQNDAVQCPVCSLTLPPDNHRINSHLDSCLSQPKQSGTKRKFTQRTLLQLNFTRPDNLTHADPDSHAPDFTLRKKLQFSESPIADNDSAAVINESSPLLSESNHIDANHYDIIDNIDDKCNIFEVKLETLIVGRRYADQEEVCAGDTVSLSRDSQNVKDPNAIKVVSVDSGGCSKFLGYLPRELAQYLSPLIDNYGIAFQGHVTSVPKHSRDAVPIQIMCHSTPDGESKYEDETFKCLWKNAQHVVESAIKNPSSVKYQLNFCLMIQEALKNNIHLLTEDEKTYMESFASLSNDSQRLFIRMYTRKGPWFRMSSISYPEILNTQKAVKELAEKEYICTVEDGNQLCESDMNDILDVLTVSELREILCFLLKKVGINH</sequence>
<dbReference type="SMART" id="SM00910">
    <property type="entry name" value="HIRAN"/>
    <property type="match status" value="1"/>
</dbReference>
<evidence type="ECO:0000313" key="12">
    <source>
        <dbReference type="Proteomes" id="UP001058974"/>
    </source>
</evidence>
<comment type="similarity">
    <text evidence="8">Belongs to the FAN1 family.</text>
</comment>
<dbReference type="InterPro" id="IPR006642">
    <property type="entry name" value="Rad18_UBZ4"/>
</dbReference>
<evidence type="ECO:0000256" key="2">
    <source>
        <dbReference type="ARBA" id="ARBA00022763"/>
    </source>
</evidence>
<dbReference type="GO" id="GO:0017108">
    <property type="term" value="F:5'-flap endonuclease activity"/>
    <property type="evidence" value="ECO:0007669"/>
    <property type="project" value="TreeGrafter"/>
</dbReference>
<dbReference type="GO" id="GO:0005634">
    <property type="term" value="C:nucleus"/>
    <property type="evidence" value="ECO:0007669"/>
    <property type="project" value="UniProtKB-SubCell"/>
</dbReference>
<feature type="region of interest" description="Disordered" evidence="9">
    <location>
        <begin position="23"/>
        <end position="60"/>
    </location>
</feature>
<dbReference type="Pfam" id="PF21315">
    <property type="entry name" value="FAN1_HTH"/>
    <property type="match status" value="1"/>
</dbReference>
<dbReference type="GO" id="GO:0008409">
    <property type="term" value="F:5'-3' exonuclease activity"/>
    <property type="evidence" value="ECO:0007669"/>
    <property type="project" value="TreeGrafter"/>
</dbReference>
<dbReference type="GO" id="GO:0070336">
    <property type="term" value="F:flap-structured DNA binding"/>
    <property type="evidence" value="ECO:0007669"/>
    <property type="project" value="TreeGrafter"/>
</dbReference>
<evidence type="ECO:0000256" key="5">
    <source>
        <dbReference type="ARBA" id="ARBA00022833"/>
    </source>
</evidence>
<keyword evidence="6 7" id="KW-0234">DNA repair</keyword>
<comment type="subcellular location">
    <subcellularLocation>
        <location evidence="8">Nucleus</location>
    </subcellularLocation>
</comment>
<dbReference type="Gene3D" id="3.30.160.60">
    <property type="entry name" value="Classic Zinc Finger"/>
    <property type="match status" value="1"/>
</dbReference>
<evidence type="ECO:0000256" key="8">
    <source>
        <dbReference type="RuleBase" id="RU365033"/>
    </source>
</evidence>
<dbReference type="InterPro" id="IPR014905">
    <property type="entry name" value="HIRAN"/>
</dbReference>
<comment type="catalytic activity">
    <reaction evidence="8">
        <text>Hydrolytically removes 5'-nucleotides successively from the 3'-hydroxy termini of 3'-hydroxy-terminated oligonucleotides.</text>
        <dbReference type="EC" id="3.1.4.1"/>
    </reaction>
</comment>
<dbReference type="SMART" id="SM00734">
    <property type="entry name" value="ZnF_Rad18"/>
    <property type="match status" value="1"/>
</dbReference>
<evidence type="ECO:0000256" key="9">
    <source>
        <dbReference type="SAM" id="MobiDB-lite"/>
    </source>
</evidence>
<feature type="compositionally biased region" description="Low complexity" evidence="9">
    <location>
        <begin position="34"/>
        <end position="47"/>
    </location>
</feature>
<proteinExistence type="inferred from homology"/>
<dbReference type="GO" id="GO:0016818">
    <property type="term" value="F:hydrolase activity, acting on acid anhydrides, in phosphorus-containing anhydrides"/>
    <property type="evidence" value="ECO:0007669"/>
    <property type="project" value="InterPro"/>
</dbReference>
<dbReference type="EC" id="3.1.4.1" evidence="8"/>
<organism evidence="11 12">
    <name type="scientific">Pisum sativum</name>
    <name type="common">Garden pea</name>
    <name type="synonym">Lathyrus oleraceus</name>
    <dbReference type="NCBI Taxonomy" id="3888"/>
    <lineage>
        <taxon>Eukaryota</taxon>
        <taxon>Viridiplantae</taxon>
        <taxon>Streptophyta</taxon>
        <taxon>Embryophyta</taxon>
        <taxon>Tracheophyta</taxon>
        <taxon>Spermatophyta</taxon>
        <taxon>Magnoliopsida</taxon>
        <taxon>eudicotyledons</taxon>
        <taxon>Gunneridae</taxon>
        <taxon>Pentapetalae</taxon>
        <taxon>rosids</taxon>
        <taxon>fabids</taxon>
        <taxon>Fabales</taxon>
        <taxon>Fabaceae</taxon>
        <taxon>Papilionoideae</taxon>
        <taxon>50 kb inversion clade</taxon>
        <taxon>NPAAA clade</taxon>
        <taxon>Hologalegina</taxon>
        <taxon>IRL clade</taxon>
        <taxon>Fabeae</taxon>
        <taxon>Lathyrus</taxon>
    </lineage>
</organism>
<evidence type="ECO:0000313" key="11">
    <source>
        <dbReference type="EMBL" id="KAI5431576.1"/>
    </source>
</evidence>
<keyword evidence="5" id="KW-0862">Zinc</keyword>
<feature type="domain" description="UBZ4-type" evidence="10">
    <location>
        <begin position="57"/>
        <end position="86"/>
    </location>
</feature>
<dbReference type="EMBL" id="JAMSHJ010000003">
    <property type="protein sequence ID" value="KAI5431576.1"/>
    <property type="molecule type" value="Genomic_DNA"/>
</dbReference>
<comment type="caution">
    <text evidence="11">The sequence shown here is derived from an EMBL/GenBank/DDBJ whole genome shotgun (WGS) entry which is preliminary data.</text>
</comment>
<dbReference type="PANTHER" id="PTHR15749">
    <property type="entry name" value="FANCONI-ASSOCIATED NUCLEASE 1"/>
    <property type="match status" value="1"/>
</dbReference>
<evidence type="ECO:0000259" key="10">
    <source>
        <dbReference type="PROSITE" id="PS51908"/>
    </source>
</evidence>
<dbReference type="InterPro" id="IPR049125">
    <property type="entry name" value="FAN1-like_WH"/>
</dbReference>
<dbReference type="PROSITE" id="PS51908">
    <property type="entry name" value="ZF_UBZ4"/>
    <property type="match status" value="1"/>
</dbReference>
<dbReference type="Proteomes" id="UP001058974">
    <property type="component" value="Chromosome 3"/>
</dbReference>
<evidence type="ECO:0000256" key="7">
    <source>
        <dbReference type="PROSITE-ProRule" id="PRU01256"/>
    </source>
</evidence>
<dbReference type="Pfam" id="PF08797">
    <property type="entry name" value="HIRAN"/>
    <property type="match status" value="1"/>
</dbReference>
<keyword evidence="4 8" id="KW-0378">Hydrolase</keyword>
<gene>
    <name evidence="11" type="ORF">KIW84_035674</name>
</gene>
<keyword evidence="12" id="KW-1185">Reference proteome</keyword>
<name>A0A9D4Y261_PEA</name>
<dbReference type="PANTHER" id="PTHR15749:SF4">
    <property type="entry name" value="FANCONI-ASSOCIATED NUCLEASE 1"/>
    <property type="match status" value="1"/>
</dbReference>
<keyword evidence="8" id="KW-0539">Nucleus</keyword>
<keyword evidence="3 7" id="KW-0863">Zinc-finger</keyword>
<dbReference type="InterPro" id="IPR033315">
    <property type="entry name" value="Fan1-like"/>
</dbReference>
<comment type="cofactor">
    <cofactor evidence="8">
        <name>Mg(2+)</name>
        <dbReference type="ChEBI" id="CHEBI:18420"/>
    </cofactor>
    <cofactor evidence="8">
        <name>Mn(2+)</name>
        <dbReference type="ChEBI" id="CHEBI:29035"/>
    </cofactor>
</comment>
<keyword evidence="8" id="KW-0460">Magnesium</keyword>
<dbReference type="AlphaFoldDB" id="A0A9D4Y261"/>
<keyword evidence="8" id="KW-0540">Nuclease</keyword>
<keyword evidence="8" id="KW-0464">Manganese</keyword>
<dbReference type="Gramene" id="Psat03G0567400-T3">
    <property type="protein sequence ID" value="KAI5431576.1"/>
    <property type="gene ID" value="KIW84_035674"/>
</dbReference>
<evidence type="ECO:0000256" key="6">
    <source>
        <dbReference type="ARBA" id="ARBA00023204"/>
    </source>
</evidence>
<reference evidence="11 12" key="1">
    <citation type="journal article" date="2022" name="Nat. Genet.">
        <title>Improved pea reference genome and pan-genome highlight genomic features and evolutionary characteristics.</title>
        <authorList>
            <person name="Yang T."/>
            <person name="Liu R."/>
            <person name="Luo Y."/>
            <person name="Hu S."/>
            <person name="Wang D."/>
            <person name="Wang C."/>
            <person name="Pandey M.K."/>
            <person name="Ge S."/>
            <person name="Xu Q."/>
            <person name="Li N."/>
            <person name="Li G."/>
            <person name="Huang Y."/>
            <person name="Saxena R.K."/>
            <person name="Ji Y."/>
            <person name="Li M."/>
            <person name="Yan X."/>
            <person name="He Y."/>
            <person name="Liu Y."/>
            <person name="Wang X."/>
            <person name="Xiang C."/>
            <person name="Varshney R.K."/>
            <person name="Ding H."/>
            <person name="Gao S."/>
            <person name="Zong X."/>
        </authorList>
    </citation>
    <scope>NUCLEOTIDE SEQUENCE [LARGE SCALE GENOMIC DNA]</scope>
    <source>
        <strain evidence="11 12">cv. Zhongwan 6</strain>
    </source>
</reference>